<organism evidence="2 3">
    <name type="scientific">Paracoccidioides lutzii (strain ATCC MYA-826 / Pb01)</name>
    <name type="common">Paracoccidioides brasiliensis</name>
    <dbReference type="NCBI Taxonomy" id="502779"/>
    <lineage>
        <taxon>Eukaryota</taxon>
        <taxon>Fungi</taxon>
        <taxon>Dikarya</taxon>
        <taxon>Ascomycota</taxon>
        <taxon>Pezizomycotina</taxon>
        <taxon>Eurotiomycetes</taxon>
        <taxon>Eurotiomycetidae</taxon>
        <taxon>Onygenales</taxon>
        <taxon>Ajellomycetaceae</taxon>
        <taxon>Paracoccidioides</taxon>
    </lineage>
</organism>
<feature type="region of interest" description="Disordered" evidence="1">
    <location>
        <begin position="288"/>
        <end position="307"/>
    </location>
</feature>
<feature type="compositionally biased region" description="Pro residues" evidence="1">
    <location>
        <begin position="20"/>
        <end position="30"/>
    </location>
</feature>
<sequence length="494" mass="55066">MNPPPPPALNPSSALNPTSSPNPNPNPPATFSPTSLLWAHQLRREHNVLVSRLDALERTLTSTSAKLTTRTDALKDELGTRLTGLEGLVAVVQGGLDGARVDVKGIIRDVEEVRGDVEGLEGWKGAVEGRERERDEREKVGEEGRRIDVEEREKGREMIEGVEKGLREVMAEIKELKGIVEELRRERDGKPEPRQGKGKEERAPHIPCSYPNLTTNFRDDTQQHRSSSLPPISSYHRYIHQHRQHQPMPSTISGTPTASHLPTSALTRSSPPPQSHQPQTQPEYSAVLVPDSIPPAPPTSPTEPHLSLITHPSEKLEMEYEYPMSAGARERTGAGTIIPTLRQRPSESLHSYLERGEAVLARFPRQEENRVVLAFWGGVRDGEFRGMLEEGLKTGGWRWEVVRGLILEKTGRGVWEERDRVCGISNNGVDSCGDIAVPRVGVRVVKKRKMKVKRRRRVIPVIWPVEEEGEVGEVGEEGEEGEEGGWFVIRNGLT</sequence>
<dbReference type="VEuPathDB" id="FungiDB:PAAG_00690"/>
<feature type="compositionally biased region" description="Basic and acidic residues" evidence="1">
    <location>
        <begin position="184"/>
        <end position="204"/>
    </location>
</feature>
<dbReference type="eggNOG" id="ENOG502RNWI">
    <property type="taxonomic scope" value="Eukaryota"/>
</dbReference>
<gene>
    <name evidence="2" type="ORF">PAAG_00690</name>
</gene>
<dbReference type="OrthoDB" id="3647228at2759"/>
<reference evidence="2 3" key="1">
    <citation type="journal article" date="2011" name="PLoS Genet.">
        <title>Comparative genomic analysis of human fungal pathogens causing paracoccidioidomycosis.</title>
        <authorList>
            <person name="Desjardins C.A."/>
            <person name="Champion M.D."/>
            <person name="Holder J.W."/>
            <person name="Muszewska A."/>
            <person name="Goldberg J."/>
            <person name="Bailao A.M."/>
            <person name="Brigido M.M."/>
            <person name="Ferreira M.E."/>
            <person name="Garcia A.M."/>
            <person name="Grynberg M."/>
            <person name="Gujja S."/>
            <person name="Heiman D.I."/>
            <person name="Henn M.R."/>
            <person name="Kodira C.D."/>
            <person name="Leon-Narvaez H."/>
            <person name="Longo L.V."/>
            <person name="Ma L.J."/>
            <person name="Malavazi I."/>
            <person name="Matsuo A.L."/>
            <person name="Morais F.V."/>
            <person name="Pereira M."/>
            <person name="Rodriguez-Brito S."/>
            <person name="Sakthikumar S."/>
            <person name="Salem-Izacc S.M."/>
            <person name="Sykes S.M."/>
            <person name="Teixeira M.M."/>
            <person name="Vallejo M.C."/>
            <person name="Walter M.E."/>
            <person name="Yandava C."/>
            <person name="Young S."/>
            <person name="Zeng Q."/>
            <person name="Zucker J."/>
            <person name="Felipe M.S."/>
            <person name="Goldman G.H."/>
            <person name="Haas B.J."/>
            <person name="McEwen J.G."/>
            <person name="Nino-Vega G."/>
            <person name="Puccia R."/>
            <person name="San-Blas G."/>
            <person name="Soares C.M."/>
            <person name="Birren B.W."/>
            <person name="Cuomo C.A."/>
        </authorList>
    </citation>
    <scope>NUCLEOTIDE SEQUENCE [LARGE SCALE GENOMIC DNA]</scope>
    <source>
        <strain evidence="3">ATCC MYA-826 / Pb01</strain>
    </source>
</reference>
<feature type="compositionally biased region" description="Pro residues" evidence="1">
    <location>
        <begin position="292"/>
        <end position="301"/>
    </location>
</feature>
<evidence type="ECO:0000313" key="3">
    <source>
        <dbReference type="Proteomes" id="UP000002059"/>
    </source>
</evidence>
<dbReference type="HOGENOM" id="CLU_040686_0_0_1"/>
<keyword evidence="3" id="KW-1185">Reference proteome</keyword>
<evidence type="ECO:0000313" key="2">
    <source>
        <dbReference type="EMBL" id="EEH37769.2"/>
    </source>
</evidence>
<dbReference type="OMA" id="VISVVWP"/>
<feature type="compositionally biased region" description="Low complexity" evidence="1">
    <location>
        <begin position="10"/>
        <end position="19"/>
    </location>
</feature>
<evidence type="ECO:0000256" key="1">
    <source>
        <dbReference type="SAM" id="MobiDB-lite"/>
    </source>
</evidence>
<dbReference type="Proteomes" id="UP000002059">
    <property type="component" value="Partially assembled WGS sequence"/>
</dbReference>
<name>C1GQ95_PARBA</name>
<accession>C1GQ95</accession>
<dbReference type="EMBL" id="KN293993">
    <property type="protein sequence ID" value="EEH37769.2"/>
    <property type="molecule type" value="Genomic_DNA"/>
</dbReference>
<dbReference type="GeneID" id="9100408"/>
<feature type="region of interest" description="Disordered" evidence="1">
    <location>
        <begin position="1"/>
        <end position="31"/>
    </location>
</feature>
<proteinExistence type="predicted"/>
<feature type="region of interest" description="Disordered" evidence="1">
    <location>
        <begin position="184"/>
        <end position="283"/>
    </location>
</feature>
<dbReference type="RefSeq" id="XP_015700892.1">
    <property type="nucleotide sequence ID" value="XM_015844111.1"/>
</dbReference>
<feature type="compositionally biased region" description="Polar residues" evidence="1">
    <location>
        <begin position="247"/>
        <end position="268"/>
    </location>
</feature>
<dbReference type="AlphaFoldDB" id="C1GQ95"/>
<dbReference type="KEGG" id="pbl:PAAG_00690"/>
<protein>
    <submittedName>
        <fullName evidence="2">Uncharacterized protein</fullName>
    </submittedName>
</protein>